<dbReference type="Proteomes" id="UP001204953">
    <property type="component" value="Unassembled WGS sequence"/>
</dbReference>
<evidence type="ECO:0000256" key="1">
    <source>
        <dbReference type="SAM" id="MobiDB-lite"/>
    </source>
</evidence>
<gene>
    <name evidence="2" type="ORF">NJ959_15460</name>
</gene>
<protein>
    <submittedName>
        <fullName evidence="2">Uncharacterized protein</fullName>
    </submittedName>
</protein>
<sequence length="59" mass="6544">MSRIRRSQVRAIARSSQSASSTAIPKCDRFFSSPHRLNPVGAKTSSCQASVRSMFSERK</sequence>
<evidence type="ECO:0000313" key="3">
    <source>
        <dbReference type="Proteomes" id="UP001204953"/>
    </source>
</evidence>
<dbReference type="EMBL" id="JAMZMM010000145">
    <property type="protein sequence ID" value="MCP2729832.1"/>
    <property type="molecule type" value="Genomic_DNA"/>
</dbReference>
<dbReference type="AlphaFoldDB" id="A0AAE3GWF3"/>
<proteinExistence type="predicted"/>
<dbReference type="RefSeq" id="WP_254012606.1">
    <property type="nucleotide sequence ID" value="NZ_JAMZMM010000145.1"/>
</dbReference>
<comment type="caution">
    <text evidence="2">The sequence shown here is derived from an EMBL/GenBank/DDBJ whole genome shotgun (WGS) entry which is preliminary data.</text>
</comment>
<accession>A0AAE3GWF3</accession>
<reference evidence="2" key="1">
    <citation type="submission" date="2022-06" db="EMBL/GenBank/DDBJ databases">
        <title>New cyanobacteria of genus Symplocastrum in benthos of Lake Baikal.</title>
        <authorList>
            <person name="Sorokovikova E."/>
            <person name="Tikhonova I."/>
            <person name="Krasnopeev A."/>
            <person name="Evseev P."/>
            <person name="Gladkikh A."/>
            <person name="Belykh O."/>
        </authorList>
    </citation>
    <scope>NUCLEOTIDE SEQUENCE</scope>
    <source>
        <strain evidence="2">BBK-W-15</strain>
    </source>
</reference>
<organism evidence="2 3">
    <name type="scientific">Limnofasciculus baicalensis BBK-W-15</name>
    <dbReference type="NCBI Taxonomy" id="2699891"/>
    <lineage>
        <taxon>Bacteria</taxon>
        <taxon>Bacillati</taxon>
        <taxon>Cyanobacteriota</taxon>
        <taxon>Cyanophyceae</taxon>
        <taxon>Coleofasciculales</taxon>
        <taxon>Coleofasciculaceae</taxon>
        <taxon>Limnofasciculus</taxon>
        <taxon>Limnofasciculus baicalensis</taxon>
    </lineage>
</organism>
<name>A0AAE3GWF3_9CYAN</name>
<feature type="compositionally biased region" description="Low complexity" evidence="1">
    <location>
        <begin position="9"/>
        <end position="21"/>
    </location>
</feature>
<feature type="region of interest" description="Disordered" evidence="1">
    <location>
        <begin position="1"/>
        <end position="23"/>
    </location>
</feature>
<evidence type="ECO:0000313" key="2">
    <source>
        <dbReference type="EMBL" id="MCP2729832.1"/>
    </source>
</evidence>
<keyword evidence="3" id="KW-1185">Reference proteome</keyword>